<dbReference type="EMBL" id="CABIKO010000358">
    <property type="protein sequence ID" value="VVA34895.1"/>
    <property type="molecule type" value="Genomic_DNA"/>
</dbReference>
<feature type="compositionally biased region" description="Acidic residues" evidence="1">
    <location>
        <begin position="22"/>
        <end position="35"/>
    </location>
</feature>
<evidence type="ECO:0000313" key="2">
    <source>
        <dbReference type="EMBL" id="VVA34895.1"/>
    </source>
</evidence>
<protein>
    <submittedName>
        <fullName evidence="2">Uncharacterized protein</fullName>
    </submittedName>
</protein>
<name>A0A5E4G509_PRUDU</name>
<proteinExistence type="predicted"/>
<sequence>MEKKSQSLENKSRSTKTILSESELDDEPFTEEDLQAIEAAFEAATSSSLPKKRRSSPDDDSDGDDKTQQHHCRIARRRLPSSVLALQSKRILSLPLPSREGKQHNDFRFSCYGATPEVLERLYKVIQSLANLVQQYFRLDGTPGSFYEYTVHMIMISLKERFHRKYFTRGVWDHKELKFMKLVQLV</sequence>
<organism evidence="2 3">
    <name type="scientific">Prunus dulcis</name>
    <name type="common">Almond</name>
    <name type="synonym">Amygdalus dulcis</name>
    <dbReference type="NCBI Taxonomy" id="3755"/>
    <lineage>
        <taxon>Eukaryota</taxon>
        <taxon>Viridiplantae</taxon>
        <taxon>Streptophyta</taxon>
        <taxon>Embryophyta</taxon>
        <taxon>Tracheophyta</taxon>
        <taxon>Spermatophyta</taxon>
        <taxon>Magnoliopsida</taxon>
        <taxon>eudicotyledons</taxon>
        <taxon>Gunneridae</taxon>
        <taxon>Pentapetalae</taxon>
        <taxon>rosids</taxon>
        <taxon>fabids</taxon>
        <taxon>Rosales</taxon>
        <taxon>Rosaceae</taxon>
        <taxon>Amygdaloideae</taxon>
        <taxon>Amygdaleae</taxon>
        <taxon>Prunus</taxon>
    </lineage>
</organism>
<dbReference type="AlphaFoldDB" id="A0A5E4G509"/>
<feature type="region of interest" description="Disordered" evidence="1">
    <location>
        <begin position="1"/>
        <end position="73"/>
    </location>
</feature>
<feature type="compositionally biased region" description="Basic and acidic residues" evidence="1">
    <location>
        <begin position="1"/>
        <end position="12"/>
    </location>
</feature>
<reference evidence="3" key="1">
    <citation type="journal article" date="2020" name="Plant J.">
        <title>Transposons played a major role in the diversification between the closely related almond and peach genomes: results from the almond genome sequence.</title>
        <authorList>
            <person name="Alioto T."/>
            <person name="Alexiou K.G."/>
            <person name="Bardil A."/>
            <person name="Barteri F."/>
            <person name="Castanera R."/>
            <person name="Cruz F."/>
            <person name="Dhingra A."/>
            <person name="Duval H."/>
            <person name="Fernandez I Marti A."/>
            <person name="Frias L."/>
            <person name="Galan B."/>
            <person name="Garcia J.L."/>
            <person name="Howad W."/>
            <person name="Gomez-Garrido J."/>
            <person name="Gut M."/>
            <person name="Julca I."/>
            <person name="Morata J."/>
            <person name="Puigdomenech P."/>
            <person name="Ribeca P."/>
            <person name="Rubio Cabetas M.J."/>
            <person name="Vlasova A."/>
            <person name="Wirthensohn M."/>
            <person name="Garcia-Mas J."/>
            <person name="Gabaldon T."/>
            <person name="Casacuberta J.M."/>
            <person name="Arus P."/>
        </authorList>
    </citation>
    <scope>NUCLEOTIDE SEQUENCE [LARGE SCALE GENOMIC DNA]</scope>
    <source>
        <strain evidence="3">cv. Texas</strain>
    </source>
</reference>
<evidence type="ECO:0000256" key="1">
    <source>
        <dbReference type="SAM" id="MobiDB-lite"/>
    </source>
</evidence>
<dbReference type="Proteomes" id="UP000327085">
    <property type="component" value="Chromosome 1"/>
</dbReference>
<accession>A0A5E4G509</accession>
<dbReference type="InParanoid" id="A0A5E4G509"/>
<evidence type="ECO:0000313" key="3">
    <source>
        <dbReference type="Proteomes" id="UP000327085"/>
    </source>
</evidence>
<dbReference type="Gramene" id="VVA34895">
    <property type="protein sequence ID" value="VVA34895"/>
    <property type="gene ID" value="Prudul26B035310"/>
</dbReference>
<gene>
    <name evidence="2" type="ORF">ALMOND_2B035310</name>
</gene>